<dbReference type="PANTHER" id="PTHR37017:SF11">
    <property type="entry name" value="ESTERASE_LIPASE_THIOESTERASE DOMAIN-CONTAINING PROTEIN"/>
    <property type="match status" value="1"/>
</dbReference>
<proteinExistence type="predicted"/>
<organism evidence="2 3">
    <name type="scientific">Haloarcula pellucida</name>
    <dbReference type="NCBI Taxonomy" id="1427151"/>
    <lineage>
        <taxon>Archaea</taxon>
        <taxon>Methanobacteriati</taxon>
        <taxon>Methanobacteriota</taxon>
        <taxon>Stenosarchaea group</taxon>
        <taxon>Halobacteria</taxon>
        <taxon>Halobacteriales</taxon>
        <taxon>Haloarculaceae</taxon>
        <taxon>Haloarcula</taxon>
    </lineage>
</organism>
<keyword evidence="3" id="KW-1185">Reference proteome</keyword>
<sequence>MDHDVYTLTLTGLGEREHLSRPDIDLETHITDVVNVLEYEDLTDVVLVGHSYAGLVVTGVIDRVPDRVTHVVYLDAMTPLNDEATSVFDLGPPEYREVVEAEAEEQGAGWRWPMPREPDGWVGISESDARWLRSKAVPQPVETFAQSVEVRNQAASVLPSTYVLCTKNGLPDETLETIRGVVDERGWGLVELETGHWPMVSMPSEVVELLDTAASTTQGAST</sequence>
<feature type="domain" description="AB hydrolase-1" evidence="1">
    <location>
        <begin position="3"/>
        <end position="208"/>
    </location>
</feature>
<reference evidence="2" key="2">
    <citation type="submission" date="2020-09" db="EMBL/GenBank/DDBJ databases">
        <authorList>
            <person name="Sun Q."/>
            <person name="Ohkuma M."/>
        </authorList>
    </citation>
    <scope>NUCLEOTIDE SEQUENCE</scope>
    <source>
        <strain evidence="2">JCM 17820</strain>
    </source>
</reference>
<accession>A0A830GKW5</accession>
<dbReference type="PANTHER" id="PTHR37017">
    <property type="entry name" value="AB HYDROLASE-1 DOMAIN-CONTAINING PROTEIN-RELATED"/>
    <property type="match status" value="1"/>
</dbReference>
<evidence type="ECO:0000313" key="3">
    <source>
        <dbReference type="Proteomes" id="UP000605784"/>
    </source>
</evidence>
<dbReference type="InterPro" id="IPR000073">
    <property type="entry name" value="AB_hydrolase_1"/>
</dbReference>
<dbReference type="InterPro" id="IPR052897">
    <property type="entry name" value="Sec-Metab_Biosynth_Hydrolase"/>
</dbReference>
<reference evidence="2" key="1">
    <citation type="journal article" date="2014" name="Int. J. Syst. Evol. Microbiol.">
        <title>Complete genome sequence of Corynebacterium casei LMG S-19264T (=DSM 44701T), isolated from a smear-ripened cheese.</title>
        <authorList>
            <consortium name="US DOE Joint Genome Institute (JGI-PGF)"/>
            <person name="Walter F."/>
            <person name="Albersmeier A."/>
            <person name="Kalinowski J."/>
            <person name="Ruckert C."/>
        </authorList>
    </citation>
    <scope>NUCLEOTIDE SEQUENCE</scope>
    <source>
        <strain evidence="2">JCM 17820</strain>
    </source>
</reference>
<dbReference type="InterPro" id="IPR029058">
    <property type="entry name" value="AB_hydrolase_fold"/>
</dbReference>
<dbReference type="Pfam" id="PF12697">
    <property type="entry name" value="Abhydrolase_6"/>
    <property type="match status" value="1"/>
</dbReference>
<dbReference type="Gene3D" id="3.40.50.1820">
    <property type="entry name" value="alpha/beta hydrolase"/>
    <property type="match status" value="1"/>
</dbReference>
<dbReference type="SUPFAM" id="SSF53474">
    <property type="entry name" value="alpha/beta-Hydrolases"/>
    <property type="match status" value="1"/>
</dbReference>
<dbReference type="Proteomes" id="UP000605784">
    <property type="component" value="Unassembled WGS sequence"/>
</dbReference>
<name>A0A830GKW5_9EURY</name>
<comment type="caution">
    <text evidence="2">The sequence shown here is derived from an EMBL/GenBank/DDBJ whole genome shotgun (WGS) entry which is preliminary data.</text>
</comment>
<evidence type="ECO:0000259" key="1">
    <source>
        <dbReference type="Pfam" id="PF12697"/>
    </source>
</evidence>
<dbReference type="AlphaFoldDB" id="A0A830GKW5"/>
<gene>
    <name evidence="2" type="ORF">GCM10009030_20560</name>
</gene>
<evidence type="ECO:0000313" key="2">
    <source>
        <dbReference type="EMBL" id="GGN94303.1"/>
    </source>
</evidence>
<dbReference type="EMBL" id="BMOU01000003">
    <property type="protein sequence ID" value="GGN94303.1"/>
    <property type="molecule type" value="Genomic_DNA"/>
</dbReference>
<protein>
    <submittedName>
        <fullName evidence="2">Esterase</fullName>
    </submittedName>
</protein>